<evidence type="ECO:0000313" key="3">
    <source>
        <dbReference type="EMBL" id="AOZ73246.1"/>
    </source>
</evidence>
<dbReference type="RefSeq" id="WP_071164709.1">
    <property type="nucleotide sequence ID" value="NZ_CP017812.1"/>
</dbReference>
<gene>
    <name evidence="3" type="ORF">BK816_08080</name>
</gene>
<feature type="compositionally biased region" description="Polar residues" evidence="1">
    <location>
        <begin position="1"/>
        <end position="20"/>
    </location>
</feature>
<sequence length="667" mass="76834">MDEQNTKVSESENNYGNNCSRDGKTGEWEYASAVIMMQIPDCMEMLKPDWKLLCPEPYQADDWIHRVIRQDSIDRKLPEPDVFNRHHCSPFEPGYRKDGYSYRDQRPLPANVAKVETGSNEAPPNVLAKHSAWFRKSAMHKAMYLKEIRLDLSELRKAKEKSGHFANWGEVEIQYEEDSTGSFKTKRFTDPIELLAYEGVQVMRIEMRAFGGKPIEEIRSNDTSTWNRSNLNFGPDDDKFVCVHLQLPTNDVFRVISAVRRPLDLINKNFPPDLQANRNLDRIRCALFSVLQTALRSFGFENLNLNNGAYLHIAGSKNNSIVEHLSTQLMYAITLLAGDDYPEPPASFKRLYPQLDKGELWALAAEEADVFSNELDMLRADNRRKEKEQLRLGHGYARFSLDSVSYVMTTSGPKPGEDLKYNQGREVAFAANSLVLAHTRFADLQMLARRQSVALERISIELSEAAVDLASTLEANQNGTKSEEKLKESLKQYRKLQEDFAKFRANLWFTSLPKHPTGEVFLHRLQEIARIHERMRDVQEEEESTANILRLEDSRLREEQREVENEEIKRAENWRNNLETIAAIAFPATLVYTITGGLKFTEDLDINLWWSIFNYAFPILLTLVITFAVLHWLAKGRGITAKEMVRKLSKNEGQEYIEPSMRSKPRK</sequence>
<feature type="transmembrane region" description="Helical" evidence="2">
    <location>
        <begin position="578"/>
        <end position="595"/>
    </location>
</feature>
<reference evidence="3 4" key="1">
    <citation type="submission" date="2016-10" db="EMBL/GenBank/DDBJ databases">
        <title>Actinomyces aegypiusis sp. nov., isolated from the Aegypius monachus in Qinghai Tibet Plateau China.</title>
        <authorList>
            <person name="Wang Y."/>
        </authorList>
    </citation>
    <scope>NUCLEOTIDE SEQUENCE [LARGE SCALE GENOMIC DNA]</scope>
    <source>
        <strain evidence="3 4">VUL4_3</strain>
    </source>
</reference>
<dbReference type="Proteomes" id="UP000176288">
    <property type="component" value="Chromosome"/>
</dbReference>
<organism evidence="3 4">
    <name type="scientific">Boudabousia tangfeifanii</name>
    <dbReference type="NCBI Taxonomy" id="1912795"/>
    <lineage>
        <taxon>Bacteria</taxon>
        <taxon>Bacillati</taxon>
        <taxon>Actinomycetota</taxon>
        <taxon>Actinomycetes</taxon>
        <taxon>Actinomycetales</taxon>
        <taxon>Actinomycetaceae</taxon>
        <taxon>Boudabousia</taxon>
    </lineage>
</organism>
<feature type="region of interest" description="Disordered" evidence="1">
    <location>
        <begin position="1"/>
        <end position="22"/>
    </location>
</feature>
<protein>
    <submittedName>
        <fullName evidence="3">Uncharacterized protein</fullName>
    </submittedName>
</protein>
<dbReference type="OrthoDB" id="4411173at2"/>
<keyword evidence="2" id="KW-0472">Membrane</keyword>
<dbReference type="EMBL" id="CP017812">
    <property type="protein sequence ID" value="AOZ73246.1"/>
    <property type="molecule type" value="Genomic_DNA"/>
</dbReference>
<dbReference type="AlphaFoldDB" id="A0A1D9MLS4"/>
<evidence type="ECO:0000256" key="1">
    <source>
        <dbReference type="SAM" id="MobiDB-lite"/>
    </source>
</evidence>
<keyword evidence="2" id="KW-1133">Transmembrane helix</keyword>
<dbReference type="KEGG" id="avu:BK816_08080"/>
<evidence type="ECO:0000313" key="4">
    <source>
        <dbReference type="Proteomes" id="UP000176288"/>
    </source>
</evidence>
<proteinExistence type="predicted"/>
<keyword evidence="4" id="KW-1185">Reference proteome</keyword>
<keyword evidence="2" id="KW-0812">Transmembrane</keyword>
<accession>A0A1D9MLS4</accession>
<evidence type="ECO:0000256" key="2">
    <source>
        <dbReference type="SAM" id="Phobius"/>
    </source>
</evidence>
<feature type="transmembrane region" description="Helical" evidence="2">
    <location>
        <begin position="615"/>
        <end position="634"/>
    </location>
</feature>
<name>A0A1D9MLS4_9ACTO</name>